<dbReference type="InterPro" id="IPR006427">
    <property type="entry name" value="Portal_HK97"/>
</dbReference>
<evidence type="ECO:0000313" key="1">
    <source>
        <dbReference type="EMBL" id="RGT61680.1"/>
    </source>
</evidence>
<dbReference type="Proteomes" id="UP000284046">
    <property type="component" value="Unassembled WGS sequence"/>
</dbReference>
<name>A0A413KNF2_STRAP</name>
<dbReference type="AlphaFoldDB" id="A0A413KNF2"/>
<accession>A0A413KNF2</accession>
<evidence type="ECO:0000313" key="2">
    <source>
        <dbReference type="Proteomes" id="UP000284046"/>
    </source>
</evidence>
<sequence length="395" mass="45552">MGILDYIFNRGKQRLSYDFDDIFKDVQQNSMKSIALETCANYIARTFSKSSFVFFCNETKKQDIWDYRINHKANPNQTAAEFWSEFVKSLIKNGEALAYINNRQEMFVVDSYVQKHSLTGDVFDISTIQNVPVSITAHYDEVLFIRVENDNLETFIDDLWNDYGSVLGRLFQNQKTANQLRFHMELPRDKIRERARDLANQASDKSEDTKESVSEKKESFLATITKKLENDSVVPILLPKDAKYEEYRSQTSIKVSYVEDIAKMKQQYINDVADILGIPNGLIHGDLADNQKNYDTYIATVIEPLAQKIVSAMNYIIFNRRELQKGNKVQMVGFKNYDLFSLSSNIDKLVSSGSFTRNEIRRELGYDPVEGGDVFLLTKNYMELGSIGKEKDEKT</sequence>
<dbReference type="InterPro" id="IPR006944">
    <property type="entry name" value="Phage/GTA_portal"/>
</dbReference>
<organism evidence="1 2">
    <name type="scientific">Streptococcus anginosus</name>
    <dbReference type="NCBI Taxonomy" id="1328"/>
    <lineage>
        <taxon>Bacteria</taxon>
        <taxon>Bacillati</taxon>
        <taxon>Bacillota</taxon>
        <taxon>Bacilli</taxon>
        <taxon>Lactobacillales</taxon>
        <taxon>Streptococcaceae</taxon>
        <taxon>Streptococcus</taxon>
        <taxon>Streptococcus anginosus group</taxon>
    </lineage>
</organism>
<comment type="caution">
    <text evidence="1">The sequence shown here is derived from an EMBL/GenBank/DDBJ whole genome shotgun (WGS) entry which is preliminary data.</text>
</comment>
<reference evidence="1 2" key="1">
    <citation type="submission" date="2018-08" db="EMBL/GenBank/DDBJ databases">
        <title>A genome reference for cultivated species of the human gut microbiota.</title>
        <authorList>
            <person name="Zou Y."/>
            <person name="Xue W."/>
            <person name="Luo G."/>
        </authorList>
    </citation>
    <scope>NUCLEOTIDE SEQUENCE [LARGE SCALE GENOMIC DNA]</scope>
    <source>
        <strain evidence="1 2">AF18-38</strain>
    </source>
</reference>
<gene>
    <name evidence="1" type="ORF">DWX18_03345</name>
</gene>
<dbReference type="Pfam" id="PF04860">
    <property type="entry name" value="Phage_portal"/>
    <property type="match status" value="1"/>
</dbReference>
<dbReference type="NCBIfam" id="TIGR01537">
    <property type="entry name" value="portal_HK97"/>
    <property type="match status" value="1"/>
</dbReference>
<protein>
    <submittedName>
        <fullName evidence="1">Phage portal protein</fullName>
    </submittedName>
</protein>
<dbReference type="RefSeq" id="WP_070654260.1">
    <property type="nucleotide sequence ID" value="NZ_JAPAHZ010000001.1"/>
</dbReference>
<dbReference type="EMBL" id="QRWZ01000003">
    <property type="protein sequence ID" value="RGT61680.1"/>
    <property type="molecule type" value="Genomic_DNA"/>
</dbReference>
<proteinExistence type="predicted"/>